<organism evidence="7 8">
    <name type="scientific">Periweissella fabaria</name>
    <dbReference type="NCBI Taxonomy" id="546157"/>
    <lineage>
        <taxon>Bacteria</taxon>
        <taxon>Bacillati</taxon>
        <taxon>Bacillota</taxon>
        <taxon>Bacilli</taxon>
        <taxon>Lactobacillales</taxon>
        <taxon>Lactobacillaceae</taxon>
        <taxon>Periweissella</taxon>
    </lineage>
</organism>
<dbReference type="PANTHER" id="PTHR33931">
    <property type="entry name" value="HOLIN-LIKE PROTEIN CIDA-RELATED"/>
    <property type="match status" value="1"/>
</dbReference>
<feature type="transmembrane region" description="Helical" evidence="6">
    <location>
        <begin position="65"/>
        <end position="87"/>
    </location>
</feature>
<keyword evidence="4 6" id="KW-1133">Transmembrane helix</keyword>
<dbReference type="Pfam" id="PF03788">
    <property type="entry name" value="LrgA"/>
    <property type="match status" value="1"/>
</dbReference>
<dbReference type="Proteomes" id="UP000789707">
    <property type="component" value="Unassembled WGS sequence"/>
</dbReference>
<evidence type="ECO:0000313" key="8">
    <source>
        <dbReference type="Proteomes" id="UP000789707"/>
    </source>
</evidence>
<gene>
    <name evidence="7" type="primary">lrgA</name>
    <name evidence="7" type="ORF">WFA24289_00076</name>
</gene>
<reference evidence="7 8" key="1">
    <citation type="submission" date="2021-11" db="EMBL/GenBank/DDBJ databases">
        <authorList>
            <person name="Depoorter E."/>
        </authorList>
    </citation>
    <scope>NUCLEOTIDE SEQUENCE [LARGE SCALE GENOMIC DNA]</scope>
    <source>
        <strain evidence="7 8">LMG 24289</strain>
    </source>
</reference>
<evidence type="ECO:0000256" key="4">
    <source>
        <dbReference type="ARBA" id="ARBA00022989"/>
    </source>
</evidence>
<feature type="transmembrane region" description="Helical" evidence="6">
    <location>
        <begin position="12"/>
        <end position="30"/>
    </location>
</feature>
<evidence type="ECO:0000256" key="1">
    <source>
        <dbReference type="ARBA" id="ARBA00004651"/>
    </source>
</evidence>
<comment type="caution">
    <text evidence="7">The sequence shown here is derived from an EMBL/GenBank/DDBJ whole genome shotgun (WGS) entry which is preliminary data.</text>
</comment>
<proteinExistence type="predicted"/>
<comment type="subcellular location">
    <subcellularLocation>
        <location evidence="1">Cell membrane</location>
        <topology evidence="1">Multi-pass membrane protein</topology>
    </subcellularLocation>
</comment>
<name>A0ABM8Z3K8_9LACO</name>
<keyword evidence="5 6" id="KW-0472">Membrane</keyword>
<evidence type="ECO:0000313" key="7">
    <source>
        <dbReference type="EMBL" id="CAH0415778.1"/>
    </source>
</evidence>
<sequence>MKDINIPKILKAFCIYAVVLFVSYAISYFLKLSFPKFPVPTPLVGLVLLYAALEFKIVKVDDIDGFSSVLIGLIGFLFVPSGVSIMVSLDILKAEGLQLITIIVLSTVIMLLSVAWTTQLVFKYLTKEHGDLHLEDVKEGE</sequence>
<keyword evidence="2" id="KW-1003">Cell membrane</keyword>
<keyword evidence="8" id="KW-1185">Reference proteome</keyword>
<accession>A0ABM8Z3K8</accession>
<feature type="transmembrane region" description="Helical" evidence="6">
    <location>
        <begin position="36"/>
        <end position="53"/>
    </location>
</feature>
<evidence type="ECO:0000256" key="6">
    <source>
        <dbReference type="SAM" id="Phobius"/>
    </source>
</evidence>
<keyword evidence="3 6" id="KW-0812">Transmembrane</keyword>
<protein>
    <submittedName>
        <fullName evidence="7">Antiholin-like protein LrgA</fullName>
    </submittedName>
</protein>
<dbReference type="RefSeq" id="WP_230095860.1">
    <property type="nucleotide sequence ID" value="NZ_CAKKNS010000001.1"/>
</dbReference>
<dbReference type="PANTHER" id="PTHR33931:SF4">
    <property type="entry name" value="ANTIHOLIN-LIKE PROTEIN LRGA"/>
    <property type="match status" value="1"/>
</dbReference>
<evidence type="ECO:0000256" key="5">
    <source>
        <dbReference type="ARBA" id="ARBA00023136"/>
    </source>
</evidence>
<dbReference type="InterPro" id="IPR005538">
    <property type="entry name" value="LrgA/CidA"/>
</dbReference>
<evidence type="ECO:0000256" key="3">
    <source>
        <dbReference type="ARBA" id="ARBA00022692"/>
    </source>
</evidence>
<feature type="transmembrane region" description="Helical" evidence="6">
    <location>
        <begin position="99"/>
        <end position="122"/>
    </location>
</feature>
<evidence type="ECO:0000256" key="2">
    <source>
        <dbReference type="ARBA" id="ARBA00022475"/>
    </source>
</evidence>
<dbReference type="EMBL" id="CAKKNS010000001">
    <property type="protein sequence ID" value="CAH0415778.1"/>
    <property type="molecule type" value="Genomic_DNA"/>
</dbReference>